<protein>
    <recommendedName>
        <fullName evidence="4">CCHC-type domain-containing protein</fullName>
    </recommendedName>
</protein>
<evidence type="ECO:0000256" key="1">
    <source>
        <dbReference type="SAM" id="MobiDB-lite"/>
    </source>
</evidence>
<dbReference type="EMBL" id="CAJPWZ010001844">
    <property type="protein sequence ID" value="CAG2225313.1"/>
    <property type="molecule type" value="Genomic_DNA"/>
</dbReference>
<feature type="compositionally biased region" description="Low complexity" evidence="1">
    <location>
        <begin position="145"/>
        <end position="179"/>
    </location>
</feature>
<sequence>MDKQEESDEPLVSGRIRKYTPKAKDIFEENVSGYYKVLSEIRTSIIDGSLKYLDQYSENAEVLKEVRQVLLEGLEKYHEQSKEFREYLLMQKTTDSINELYAFKVVYQATEHKVRYGLRFIDERTAELNQLTQDSHDSKSHHSKTSQSSHHSKTSQSSHQSKSSQSSHQSKSSLSSHSTKTSHRSSKDIYIDKKSKAETAKKKRSDLESNLTVLKHKQEVAEAEAELSVVKEVLVDKCDSISNKSWKLPDNEICTSEIVKSYVASQRPEVCVPVEETKLNPYVPEFVPSTTLPKEIKTSQPQQTMLVSETPVYRTFAEFIHSLAVKMNDPSFKFQQTESGSNRKDPEKQKFNNRNALNRQVLNTKKTKVENQNSNDLKCPVHEEGKHSLVECRSFSYQTPCRKREIIKKHGICFKCLKGKHLAKDCSAKVKCEKCGNSSHCTAFHIERQEPLLDNGGERKKIDEDIPKSRIIMYRNLWRRKSV</sequence>
<evidence type="ECO:0008006" key="4">
    <source>
        <dbReference type="Google" id="ProtNLM"/>
    </source>
</evidence>
<name>A0A8S3SVF1_MYTED</name>
<evidence type="ECO:0000313" key="3">
    <source>
        <dbReference type="Proteomes" id="UP000683360"/>
    </source>
</evidence>
<proteinExistence type="predicted"/>
<dbReference type="AlphaFoldDB" id="A0A8S3SVF1"/>
<comment type="caution">
    <text evidence="2">The sequence shown here is derived from an EMBL/GenBank/DDBJ whole genome shotgun (WGS) entry which is preliminary data.</text>
</comment>
<feature type="compositionally biased region" description="Basic and acidic residues" evidence="1">
    <location>
        <begin position="341"/>
        <end position="350"/>
    </location>
</feature>
<dbReference type="PANTHER" id="PTHR47331">
    <property type="entry name" value="PHD-TYPE DOMAIN-CONTAINING PROTEIN"/>
    <property type="match status" value="1"/>
</dbReference>
<feature type="compositionally biased region" description="Basic and acidic residues" evidence="1">
    <location>
        <begin position="185"/>
        <end position="200"/>
    </location>
</feature>
<dbReference type="PANTHER" id="PTHR47331:SF5">
    <property type="entry name" value="RIBONUCLEASE H"/>
    <property type="match status" value="1"/>
</dbReference>
<evidence type="ECO:0000313" key="2">
    <source>
        <dbReference type="EMBL" id="CAG2225313.1"/>
    </source>
</evidence>
<feature type="region of interest" description="Disordered" evidence="1">
    <location>
        <begin position="131"/>
        <end position="206"/>
    </location>
</feature>
<keyword evidence="3" id="KW-1185">Reference proteome</keyword>
<dbReference type="OrthoDB" id="7762859at2759"/>
<gene>
    <name evidence="2" type="ORF">MEDL_38458</name>
</gene>
<feature type="region of interest" description="Disordered" evidence="1">
    <location>
        <begin position="334"/>
        <end position="359"/>
    </location>
</feature>
<organism evidence="2 3">
    <name type="scientific">Mytilus edulis</name>
    <name type="common">Blue mussel</name>
    <dbReference type="NCBI Taxonomy" id="6550"/>
    <lineage>
        <taxon>Eukaryota</taxon>
        <taxon>Metazoa</taxon>
        <taxon>Spiralia</taxon>
        <taxon>Lophotrochozoa</taxon>
        <taxon>Mollusca</taxon>
        <taxon>Bivalvia</taxon>
        <taxon>Autobranchia</taxon>
        <taxon>Pteriomorphia</taxon>
        <taxon>Mytilida</taxon>
        <taxon>Mytiloidea</taxon>
        <taxon>Mytilidae</taxon>
        <taxon>Mytilinae</taxon>
        <taxon>Mytilus</taxon>
    </lineage>
</organism>
<reference evidence="2" key="1">
    <citation type="submission" date="2021-03" db="EMBL/GenBank/DDBJ databases">
        <authorList>
            <person name="Bekaert M."/>
        </authorList>
    </citation>
    <scope>NUCLEOTIDE SEQUENCE</scope>
</reference>
<accession>A0A8S3SVF1</accession>
<dbReference type="Proteomes" id="UP000683360">
    <property type="component" value="Unassembled WGS sequence"/>
</dbReference>